<feature type="domain" description="Ig-like" evidence="10">
    <location>
        <begin position="144"/>
        <end position="242"/>
    </location>
</feature>
<gene>
    <name evidence="11" type="ORF">chiPu_0020855</name>
</gene>
<dbReference type="FunFam" id="2.60.40.10:FF:000283">
    <property type="entry name" value="Immunoglobulin kappa constant"/>
    <property type="match status" value="1"/>
</dbReference>
<dbReference type="InterPro" id="IPR007110">
    <property type="entry name" value="Ig-like_dom"/>
</dbReference>
<dbReference type="OrthoDB" id="8694217at2759"/>
<comment type="caution">
    <text evidence="11">The sequence shown here is derived from an EMBL/GenBank/DDBJ whole genome shotgun (WGS) entry which is preliminary data.</text>
</comment>
<evidence type="ECO:0000256" key="8">
    <source>
        <dbReference type="ARBA" id="ARBA00043265"/>
    </source>
</evidence>
<keyword evidence="12" id="KW-1185">Reference proteome</keyword>
<organism evidence="11 12">
    <name type="scientific">Chiloscyllium punctatum</name>
    <name type="common">Brownbanded bambooshark</name>
    <name type="synonym">Hemiscyllium punctatum</name>
    <dbReference type="NCBI Taxonomy" id="137246"/>
    <lineage>
        <taxon>Eukaryota</taxon>
        <taxon>Metazoa</taxon>
        <taxon>Chordata</taxon>
        <taxon>Craniata</taxon>
        <taxon>Vertebrata</taxon>
        <taxon>Chondrichthyes</taxon>
        <taxon>Elasmobranchii</taxon>
        <taxon>Galeomorphii</taxon>
        <taxon>Galeoidea</taxon>
        <taxon>Orectolobiformes</taxon>
        <taxon>Hemiscylliidae</taxon>
        <taxon>Chiloscyllium</taxon>
    </lineage>
</organism>
<feature type="domain" description="Ig-like" evidence="10">
    <location>
        <begin position="251"/>
        <end position="348"/>
    </location>
</feature>
<dbReference type="GO" id="GO:0019814">
    <property type="term" value="C:immunoglobulin complex"/>
    <property type="evidence" value="ECO:0007669"/>
    <property type="project" value="UniProtKB-KW"/>
</dbReference>
<sequence length="458" mass="51248">MWSLLLLFAAHAGPLAADDTLYISPISLSRWENETVTLNCFTTRTVDNYYLIWGSAKPGDLMISWILYWTPGSSIALYPSVVSDRFIGSKDWTSQKFSLTIKGLQQEDSARYYCGSSNTYFPFSTDWSGCGVTLTVKAAPSASPPLVYFQNPHPEDIFLQKNISLLCVGENFYPDDLSFSWRVDGDQVHRGISQSASLLGDNGTYTAISKLVIDTSQWVKGSIISCQVSHGALPSPITKHISNTERYPMEPMLYLLSPTLQELITKQTATLVCLATGFYPAEISFHWFINSNPVVDNIKSYPPVLNINGTYSSQSELTTSEQMWNQGTLFSCEIQHASVPDSIIQTINKTREFIFLQPTITPIKVQTSDSRRPHTVTLACFISGFYPAGIYVNWRTERGLQVPGSVTNFPVVRDVSGTYSTVSQMTIALVDVDRTQTYMCEVRHESLTSPLKKRFQIR</sequence>
<proteinExistence type="predicted"/>
<keyword evidence="7" id="KW-0393">Immunoglobulin domain</keyword>
<protein>
    <recommendedName>
        <fullName evidence="10">Ig-like domain-containing protein</fullName>
    </recommendedName>
</protein>
<evidence type="ECO:0000256" key="2">
    <source>
        <dbReference type="ARBA" id="ARBA00022525"/>
    </source>
</evidence>
<dbReference type="PROSITE" id="PS00290">
    <property type="entry name" value="IG_MHC"/>
    <property type="match status" value="1"/>
</dbReference>
<dbReference type="InterPro" id="IPR003006">
    <property type="entry name" value="Ig/MHC_CS"/>
</dbReference>
<dbReference type="InterPro" id="IPR013106">
    <property type="entry name" value="Ig_V-set"/>
</dbReference>
<keyword evidence="6" id="KW-0325">Glycoprotein</keyword>
<name>A0A401RKK2_CHIPU</name>
<keyword evidence="2" id="KW-0964">Secreted</keyword>
<dbReference type="FunFam" id="2.60.40.10:FF:000463">
    <property type="entry name" value="Immunoglobulin heavy constant gamma 1"/>
    <property type="match status" value="1"/>
</dbReference>
<evidence type="ECO:0000256" key="9">
    <source>
        <dbReference type="SAM" id="SignalP"/>
    </source>
</evidence>
<dbReference type="CDD" id="cd00098">
    <property type="entry name" value="IgC1"/>
    <property type="match status" value="3"/>
</dbReference>
<feature type="chain" id="PRO_5019268351" description="Ig-like domain-containing protein" evidence="9">
    <location>
        <begin position="18"/>
        <end position="458"/>
    </location>
</feature>
<evidence type="ECO:0000259" key="10">
    <source>
        <dbReference type="PROSITE" id="PS50835"/>
    </source>
</evidence>
<dbReference type="PROSITE" id="PS50835">
    <property type="entry name" value="IG_LIKE"/>
    <property type="match status" value="4"/>
</dbReference>
<dbReference type="AlphaFoldDB" id="A0A401RKK2"/>
<dbReference type="InterPro" id="IPR003599">
    <property type="entry name" value="Ig_sub"/>
</dbReference>
<keyword evidence="5" id="KW-1015">Disulfide bond</keyword>
<evidence type="ECO:0000256" key="6">
    <source>
        <dbReference type="ARBA" id="ARBA00023180"/>
    </source>
</evidence>
<dbReference type="InterPro" id="IPR013783">
    <property type="entry name" value="Ig-like_fold"/>
</dbReference>
<keyword evidence="4" id="KW-1064">Adaptive immunity</keyword>
<evidence type="ECO:0000256" key="4">
    <source>
        <dbReference type="ARBA" id="ARBA00023130"/>
    </source>
</evidence>
<dbReference type="GO" id="GO:0002250">
    <property type="term" value="P:adaptive immune response"/>
    <property type="evidence" value="ECO:0007669"/>
    <property type="project" value="UniProtKB-KW"/>
</dbReference>
<keyword evidence="8" id="KW-1280">Immunoglobulin</keyword>
<dbReference type="Pfam" id="PF07686">
    <property type="entry name" value="V-set"/>
    <property type="match status" value="1"/>
</dbReference>
<dbReference type="EMBL" id="BEZZ01003013">
    <property type="protein sequence ID" value="GCC18650.1"/>
    <property type="molecule type" value="Genomic_DNA"/>
</dbReference>
<dbReference type="SMR" id="A0A401RKK2"/>
<dbReference type="CDD" id="cd00099">
    <property type="entry name" value="IgV"/>
    <property type="match status" value="1"/>
</dbReference>
<dbReference type="SUPFAM" id="SSF48726">
    <property type="entry name" value="Immunoglobulin"/>
    <property type="match status" value="4"/>
</dbReference>
<dbReference type="GO" id="GO:0005576">
    <property type="term" value="C:extracellular region"/>
    <property type="evidence" value="ECO:0007669"/>
    <property type="project" value="UniProtKB-SubCell"/>
</dbReference>
<evidence type="ECO:0000256" key="7">
    <source>
        <dbReference type="ARBA" id="ARBA00023319"/>
    </source>
</evidence>
<dbReference type="InterPro" id="IPR036179">
    <property type="entry name" value="Ig-like_dom_sf"/>
</dbReference>
<dbReference type="STRING" id="137246.A0A401RKK2"/>
<evidence type="ECO:0000256" key="5">
    <source>
        <dbReference type="ARBA" id="ARBA00023157"/>
    </source>
</evidence>
<keyword evidence="3" id="KW-0391">Immunity</keyword>
<reference evidence="11 12" key="1">
    <citation type="journal article" date="2018" name="Nat. Ecol. Evol.">
        <title>Shark genomes provide insights into elasmobranch evolution and the origin of vertebrates.</title>
        <authorList>
            <person name="Hara Y"/>
            <person name="Yamaguchi K"/>
            <person name="Onimaru K"/>
            <person name="Kadota M"/>
            <person name="Koyanagi M"/>
            <person name="Keeley SD"/>
            <person name="Tatsumi K"/>
            <person name="Tanaka K"/>
            <person name="Motone F"/>
            <person name="Kageyama Y"/>
            <person name="Nozu R"/>
            <person name="Adachi N"/>
            <person name="Nishimura O"/>
            <person name="Nakagawa R"/>
            <person name="Tanegashima C"/>
            <person name="Kiyatake I"/>
            <person name="Matsumoto R"/>
            <person name="Murakumo K"/>
            <person name="Nishida K"/>
            <person name="Terakita A"/>
            <person name="Kuratani S"/>
            <person name="Sato K"/>
            <person name="Hyodo S Kuraku.S."/>
        </authorList>
    </citation>
    <scope>NUCLEOTIDE SEQUENCE [LARGE SCALE GENOMIC DNA]</scope>
</reference>
<dbReference type="SMART" id="SM00406">
    <property type="entry name" value="IGv"/>
    <property type="match status" value="1"/>
</dbReference>
<feature type="signal peptide" evidence="9">
    <location>
        <begin position="1"/>
        <end position="17"/>
    </location>
</feature>
<dbReference type="OMA" id="ITITIFK"/>
<evidence type="ECO:0000256" key="3">
    <source>
        <dbReference type="ARBA" id="ARBA00022859"/>
    </source>
</evidence>
<dbReference type="InterPro" id="IPR050380">
    <property type="entry name" value="Immune_Resp_Modulators"/>
</dbReference>
<keyword evidence="9" id="KW-0732">Signal</keyword>
<feature type="domain" description="Ig-like" evidence="10">
    <location>
        <begin position="358"/>
        <end position="456"/>
    </location>
</feature>
<dbReference type="Proteomes" id="UP000287033">
    <property type="component" value="Unassembled WGS sequence"/>
</dbReference>
<accession>A0A401RKK2</accession>
<comment type="subcellular location">
    <subcellularLocation>
        <location evidence="1">Secreted</location>
    </subcellularLocation>
</comment>
<evidence type="ECO:0000256" key="1">
    <source>
        <dbReference type="ARBA" id="ARBA00004613"/>
    </source>
</evidence>
<dbReference type="SMART" id="SM00409">
    <property type="entry name" value="IG"/>
    <property type="match status" value="2"/>
</dbReference>
<evidence type="ECO:0000313" key="12">
    <source>
        <dbReference type="Proteomes" id="UP000287033"/>
    </source>
</evidence>
<dbReference type="InterPro" id="IPR003597">
    <property type="entry name" value="Ig_C1-set"/>
</dbReference>
<evidence type="ECO:0000313" key="11">
    <source>
        <dbReference type="EMBL" id="GCC18650.1"/>
    </source>
</evidence>
<feature type="domain" description="Ig-like" evidence="10">
    <location>
        <begin position="14"/>
        <end position="135"/>
    </location>
</feature>
<dbReference type="Gene3D" id="2.60.40.10">
    <property type="entry name" value="Immunoglobulins"/>
    <property type="match status" value="4"/>
</dbReference>
<dbReference type="SMART" id="SM00407">
    <property type="entry name" value="IGc1"/>
    <property type="match status" value="3"/>
</dbReference>
<dbReference type="Pfam" id="PF07654">
    <property type="entry name" value="C1-set"/>
    <property type="match status" value="3"/>
</dbReference>
<dbReference type="PANTHER" id="PTHR23411">
    <property type="entry name" value="TAPASIN"/>
    <property type="match status" value="1"/>
</dbReference>